<dbReference type="OrthoDB" id="414175at2759"/>
<comment type="caution">
    <text evidence="2">The sequence shown here is derived from an EMBL/GenBank/DDBJ whole genome shotgun (WGS) entry which is preliminary data.</text>
</comment>
<evidence type="ECO:0000313" key="3">
    <source>
        <dbReference type="Proteomes" id="UP000824596"/>
    </source>
</evidence>
<dbReference type="GeneID" id="68352935"/>
<feature type="transmembrane region" description="Helical" evidence="1">
    <location>
        <begin position="12"/>
        <end position="34"/>
    </location>
</feature>
<reference evidence="2" key="1">
    <citation type="submission" date="2021-09" db="EMBL/GenBank/DDBJ databases">
        <title>A high-quality genome of the endoparasitic fungus Hirsutella rhossiliensis with a comparison of Hirsutella genomes reveals transposable elements contributing to genome size variation.</title>
        <authorList>
            <person name="Lin R."/>
            <person name="Jiao Y."/>
            <person name="Sun X."/>
            <person name="Ling J."/>
            <person name="Xie B."/>
            <person name="Cheng X."/>
        </authorList>
    </citation>
    <scope>NUCLEOTIDE SEQUENCE</scope>
    <source>
        <strain evidence="2">HR02</strain>
    </source>
</reference>
<dbReference type="AlphaFoldDB" id="A0A9P8N2P8"/>
<keyword evidence="3" id="KW-1185">Reference proteome</keyword>
<keyword evidence="1" id="KW-0472">Membrane</keyword>
<protein>
    <submittedName>
        <fullName evidence="2">Glycosyltransferase family 31 protein</fullName>
    </submittedName>
</protein>
<dbReference type="Gene3D" id="3.90.550.50">
    <property type="match status" value="1"/>
</dbReference>
<evidence type="ECO:0000256" key="1">
    <source>
        <dbReference type="SAM" id="Phobius"/>
    </source>
</evidence>
<proteinExistence type="predicted"/>
<dbReference type="Proteomes" id="UP000824596">
    <property type="component" value="Unassembled WGS sequence"/>
</dbReference>
<keyword evidence="1" id="KW-0812">Transmembrane</keyword>
<name>A0A9P8N2P8_9HYPO</name>
<organism evidence="2 3">
    <name type="scientific">Hirsutella rhossiliensis</name>
    <dbReference type="NCBI Taxonomy" id="111463"/>
    <lineage>
        <taxon>Eukaryota</taxon>
        <taxon>Fungi</taxon>
        <taxon>Dikarya</taxon>
        <taxon>Ascomycota</taxon>
        <taxon>Pezizomycotina</taxon>
        <taxon>Sordariomycetes</taxon>
        <taxon>Hypocreomycetidae</taxon>
        <taxon>Hypocreales</taxon>
        <taxon>Ophiocordycipitaceae</taxon>
        <taxon>Hirsutella</taxon>
    </lineage>
</organism>
<evidence type="ECO:0000313" key="2">
    <source>
        <dbReference type="EMBL" id="KAH0965790.1"/>
    </source>
</evidence>
<keyword evidence="1" id="KW-1133">Transmembrane helix</keyword>
<sequence length="521" mass="58829">MLVAKGLSALHVRFGNVLVIALIVGLCIHISRYWQQRHHSSALIKLNENPAGGPSAEEQYLERLAYRYALTNQTEWLAWRIQSAGRKDGGSSLIDVGLNFGSQSHKIIDLRGPDPSALRAPRKMTLPARDDTRAEPTDASDFLFGISSSYERIADRDWALVRAWERWFTGAKKESNGAGLVLMLDKATDRQLQEVDEELYARGLDAYLMSTEEPMSMATRYHELVRIFKTYGATLAASGQRKKWFGLVEDTVFFPDLSYLGERLSRYNANDELYIGLPSERQDWHADGDNMTTYGGGAVLLTRQAVDRIPRLPCLEAAELEAPVKPKRWDALLKECVEQRGGLDMRFIPALYSPKDDGDGDLPSVASQEAGARPLVLHDYQDRHRLDVGMAHLVTDVCGEACFMQRYVFHDNWVLVNGVSISQHPDGLKHQRRRRANQRRGVLKGRVGRNTSGQFVDDDQEVERTFLTWTGRRNVWRLLDSAPALDGSVWQAYLRRGTRGSEGPGEMDSVIVLIWEQSPMR</sequence>
<dbReference type="RefSeq" id="XP_044723303.1">
    <property type="nucleotide sequence ID" value="XM_044862277.1"/>
</dbReference>
<dbReference type="EMBL" id="JAIZPD010000003">
    <property type="protein sequence ID" value="KAH0965790.1"/>
    <property type="molecule type" value="Genomic_DNA"/>
</dbReference>
<accession>A0A9P8N2P8</accession>
<gene>
    <name evidence="2" type="ORF">HRG_03806</name>
</gene>